<dbReference type="EMBL" id="BMGG01000002">
    <property type="protein sequence ID" value="GGC52480.1"/>
    <property type="molecule type" value="Genomic_DNA"/>
</dbReference>
<accession>A0A916X7Q1</accession>
<dbReference type="Proteomes" id="UP000637002">
    <property type="component" value="Unassembled WGS sequence"/>
</dbReference>
<reference evidence="1" key="2">
    <citation type="submission" date="2020-09" db="EMBL/GenBank/DDBJ databases">
        <authorList>
            <person name="Sun Q."/>
            <person name="Zhou Y."/>
        </authorList>
    </citation>
    <scope>NUCLEOTIDE SEQUENCE</scope>
    <source>
        <strain evidence="1">CGMCC 1.12919</strain>
    </source>
</reference>
<sequence length="76" mass="8274">MRRGGDARKISAAAGLEPAAFHGGPQRMLTVSAIGSCRVFTPLNLVRRRKEILTGHASAEWYTHSTKDVLQKIDIG</sequence>
<comment type="caution">
    <text evidence="1">The sequence shown here is derived from an EMBL/GenBank/DDBJ whole genome shotgun (WGS) entry which is preliminary data.</text>
</comment>
<evidence type="ECO:0000313" key="2">
    <source>
        <dbReference type="Proteomes" id="UP000637002"/>
    </source>
</evidence>
<organism evidence="1 2">
    <name type="scientific">Chelatococcus reniformis</name>
    <dbReference type="NCBI Taxonomy" id="1494448"/>
    <lineage>
        <taxon>Bacteria</taxon>
        <taxon>Pseudomonadati</taxon>
        <taxon>Pseudomonadota</taxon>
        <taxon>Alphaproteobacteria</taxon>
        <taxon>Hyphomicrobiales</taxon>
        <taxon>Chelatococcaceae</taxon>
        <taxon>Chelatococcus</taxon>
    </lineage>
</organism>
<proteinExistence type="predicted"/>
<reference evidence="1" key="1">
    <citation type="journal article" date="2014" name="Int. J. Syst. Evol. Microbiol.">
        <title>Complete genome sequence of Corynebacterium casei LMG S-19264T (=DSM 44701T), isolated from a smear-ripened cheese.</title>
        <authorList>
            <consortium name="US DOE Joint Genome Institute (JGI-PGF)"/>
            <person name="Walter F."/>
            <person name="Albersmeier A."/>
            <person name="Kalinowski J."/>
            <person name="Ruckert C."/>
        </authorList>
    </citation>
    <scope>NUCLEOTIDE SEQUENCE</scope>
    <source>
        <strain evidence="1">CGMCC 1.12919</strain>
    </source>
</reference>
<keyword evidence="2" id="KW-1185">Reference proteome</keyword>
<dbReference type="AlphaFoldDB" id="A0A916X7Q1"/>
<gene>
    <name evidence="1" type="ORF">GCM10010994_09410</name>
</gene>
<evidence type="ECO:0000313" key="1">
    <source>
        <dbReference type="EMBL" id="GGC52480.1"/>
    </source>
</evidence>
<name>A0A916X7Q1_9HYPH</name>
<protein>
    <submittedName>
        <fullName evidence="1">Uncharacterized protein</fullName>
    </submittedName>
</protein>